<gene>
    <name evidence="3" type="ORF">ENL43_02730</name>
</gene>
<dbReference type="Pfam" id="PF16900">
    <property type="entry name" value="REPA_OB_2"/>
    <property type="match status" value="1"/>
</dbReference>
<dbReference type="CDD" id="cd04491">
    <property type="entry name" value="SoSSB_OBF"/>
    <property type="match status" value="1"/>
</dbReference>
<dbReference type="Gene3D" id="2.40.50.140">
    <property type="entry name" value="Nucleic acid-binding proteins"/>
    <property type="match status" value="1"/>
</dbReference>
<comment type="caution">
    <text evidence="3">The sequence shown here is derived from an EMBL/GenBank/DDBJ whole genome shotgun (WGS) entry which is preliminary data.</text>
</comment>
<dbReference type="Proteomes" id="UP000886050">
    <property type="component" value="Unassembled WGS sequence"/>
</dbReference>
<proteinExistence type="predicted"/>
<dbReference type="GO" id="GO:0003677">
    <property type="term" value="F:DNA binding"/>
    <property type="evidence" value="ECO:0007669"/>
    <property type="project" value="UniProtKB-KW"/>
</dbReference>
<dbReference type="EMBL" id="DRTX01000142">
    <property type="protein sequence ID" value="HHF53264.1"/>
    <property type="molecule type" value="Genomic_DNA"/>
</dbReference>
<dbReference type="InterPro" id="IPR031657">
    <property type="entry name" value="REPA_OB_2"/>
</dbReference>
<name>A0A7V5LU15_UNCW3</name>
<protein>
    <recommendedName>
        <fullName evidence="2">Replication protein A OB domain-containing protein</fullName>
    </recommendedName>
</protein>
<evidence type="ECO:0000256" key="1">
    <source>
        <dbReference type="ARBA" id="ARBA00023125"/>
    </source>
</evidence>
<evidence type="ECO:0000313" key="3">
    <source>
        <dbReference type="EMBL" id="HHF53264.1"/>
    </source>
</evidence>
<keyword evidence="1" id="KW-0238">DNA-binding</keyword>
<sequence>MKVSDLKANSNVDEIVLKIIEKKEPREITKRFGGTARVCDLVGEDEDGNTVQITLWNDEIEKVDVNEVVKIKDGWVKEWNNQLQISTGRSGRIEKVE</sequence>
<dbReference type="SUPFAM" id="SSF50249">
    <property type="entry name" value="Nucleic acid-binding proteins"/>
    <property type="match status" value="1"/>
</dbReference>
<dbReference type="InterPro" id="IPR012340">
    <property type="entry name" value="NA-bd_OB-fold"/>
</dbReference>
<reference evidence="3" key="1">
    <citation type="journal article" date="2020" name="mSystems">
        <title>Genome- and Community-Level Interaction Insights into Carbon Utilization and Element Cycling Functions of Hydrothermarchaeota in Hydrothermal Sediment.</title>
        <authorList>
            <person name="Zhou Z."/>
            <person name="Liu Y."/>
            <person name="Xu W."/>
            <person name="Pan J."/>
            <person name="Luo Z.H."/>
            <person name="Li M."/>
        </authorList>
    </citation>
    <scope>NUCLEOTIDE SEQUENCE [LARGE SCALE GENOMIC DNA]</scope>
    <source>
        <strain evidence="3">HyVt-96</strain>
    </source>
</reference>
<evidence type="ECO:0000259" key="2">
    <source>
        <dbReference type="Pfam" id="PF16900"/>
    </source>
</evidence>
<accession>A0A7V5LU15</accession>
<feature type="domain" description="Replication protein A OB" evidence="2">
    <location>
        <begin position="3"/>
        <end position="93"/>
    </location>
</feature>
<dbReference type="AlphaFoldDB" id="A0A7V5LU15"/>
<organism evidence="3">
    <name type="scientific">candidate division WOR-3 bacterium</name>
    <dbReference type="NCBI Taxonomy" id="2052148"/>
    <lineage>
        <taxon>Bacteria</taxon>
        <taxon>Bacteria division WOR-3</taxon>
    </lineage>
</organism>